<dbReference type="Proteomes" id="UP000649151">
    <property type="component" value="Unassembled WGS sequence"/>
</dbReference>
<feature type="transmembrane region" description="Helical" evidence="8">
    <location>
        <begin position="144"/>
        <end position="163"/>
    </location>
</feature>
<comment type="caution">
    <text evidence="9">The sequence shown here is derived from an EMBL/GenBank/DDBJ whole genome shotgun (WGS) entry which is preliminary data.</text>
</comment>
<evidence type="ECO:0000256" key="1">
    <source>
        <dbReference type="ARBA" id="ARBA00004651"/>
    </source>
</evidence>
<keyword evidence="8" id="KW-0769">Symport</keyword>
<evidence type="ECO:0000256" key="4">
    <source>
        <dbReference type="ARBA" id="ARBA00022475"/>
    </source>
</evidence>
<dbReference type="NCBIfam" id="TIGR00835">
    <property type="entry name" value="agcS"/>
    <property type="match status" value="1"/>
</dbReference>
<reference evidence="9 10" key="1">
    <citation type="submission" date="2020-08" db="EMBL/GenBank/DDBJ databases">
        <title>Genome public.</title>
        <authorList>
            <person name="Liu C."/>
            <person name="Sun Q."/>
        </authorList>
    </citation>
    <scope>NUCLEOTIDE SEQUENCE [LARGE SCALE GENOMIC DNA]</scope>
    <source>
        <strain evidence="9 10">NSJ-27</strain>
    </source>
</reference>
<dbReference type="PRINTS" id="PR00175">
    <property type="entry name" value="NAALASMPORT"/>
</dbReference>
<dbReference type="PROSITE" id="PS00873">
    <property type="entry name" value="NA_ALANINE_SYMP"/>
    <property type="match status" value="1"/>
</dbReference>
<feature type="transmembrane region" description="Helical" evidence="8">
    <location>
        <begin position="14"/>
        <end position="33"/>
    </location>
</feature>
<feature type="transmembrane region" description="Helical" evidence="8">
    <location>
        <begin position="214"/>
        <end position="232"/>
    </location>
</feature>
<evidence type="ECO:0000256" key="7">
    <source>
        <dbReference type="ARBA" id="ARBA00023136"/>
    </source>
</evidence>
<evidence type="ECO:0000256" key="8">
    <source>
        <dbReference type="RuleBase" id="RU363064"/>
    </source>
</evidence>
<organism evidence="9 10">
    <name type="scientific">Clostridium facile</name>
    <dbReference type="NCBI Taxonomy" id="2763035"/>
    <lineage>
        <taxon>Bacteria</taxon>
        <taxon>Bacillati</taxon>
        <taxon>Bacillota</taxon>
        <taxon>Clostridia</taxon>
        <taxon>Eubacteriales</taxon>
        <taxon>Clostridiaceae</taxon>
        <taxon>Clostridium</taxon>
    </lineage>
</organism>
<keyword evidence="7 8" id="KW-0472">Membrane</keyword>
<sequence length="456" mass="49738">MGLLEQINNGLSRIVWGPVMLLFLLGIGLYFSVRTGFFQIRYFGRMCRETVGSLFEKKPKSKQGITPFQAVSTALAGTLGTGNIVGVSTAIVTGGPGAIFWMWVSSILGMMTKYAEVLLAVYYRKKNGKGEYIGGPMYYIQYGMGYKFPAILFALFCVAASFGIGNMTQSNAVSTALECSFGIPTWISGVILAVLVGIVIIGGIKRVGSLAEKLVPLMSFLYLGLAIFVLFFNRSQIPKAFEEIFQYALCPSSILGGSAGYLFMQGIRFGISRGVFSNEAGLGSAPIAHAAANAKSPAQQGMWGMFEVFFDTIVSCTITALVVLTSGDWLSGQNGSTLTLTAFSNVIGDSAQGLISICMVFFAFSSILGWAYYGEKCMEYLFHKKFAIFIYRCVFLGFMIWGAVQNLSLVWSVSDTLNGLMAIPNLIALVWLSPIVFQETKRYQNIIKTIKNERNL</sequence>
<feature type="transmembrane region" description="Helical" evidence="8">
    <location>
        <begin position="98"/>
        <end position="123"/>
    </location>
</feature>
<proteinExistence type="inferred from homology"/>
<keyword evidence="4 8" id="KW-1003">Cell membrane</keyword>
<comment type="subcellular location">
    <subcellularLocation>
        <location evidence="1 8">Cell membrane</location>
        <topology evidence="1 8">Multi-pass membrane protein</topology>
    </subcellularLocation>
</comment>
<dbReference type="Gene3D" id="1.20.1740.10">
    <property type="entry name" value="Amino acid/polyamine transporter I"/>
    <property type="match status" value="1"/>
</dbReference>
<keyword evidence="10" id="KW-1185">Reference proteome</keyword>
<feature type="transmembrane region" description="Helical" evidence="8">
    <location>
        <begin position="386"/>
        <end position="404"/>
    </location>
</feature>
<evidence type="ECO:0000256" key="2">
    <source>
        <dbReference type="ARBA" id="ARBA00009261"/>
    </source>
</evidence>
<gene>
    <name evidence="9" type="ORF">H8Z77_05930</name>
</gene>
<comment type="similarity">
    <text evidence="2 8">Belongs to the alanine or glycine:cation symporter (AGCS) (TC 2.A.25) family.</text>
</comment>
<feature type="transmembrane region" description="Helical" evidence="8">
    <location>
        <begin position="183"/>
        <end position="202"/>
    </location>
</feature>
<evidence type="ECO:0000313" key="9">
    <source>
        <dbReference type="EMBL" id="MBC5787561.1"/>
    </source>
</evidence>
<keyword evidence="5 8" id="KW-0812">Transmembrane</keyword>
<keyword evidence="3 8" id="KW-0813">Transport</keyword>
<evidence type="ECO:0000256" key="3">
    <source>
        <dbReference type="ARBA" id="ARBA00022448"/>
    </source>
</evidence>
<feature type="transmembrane region" description="Helical" evidence="8">
    <location>
        <begin position="416"/>
        <end position="437"/>
    </location>
</feature>
<dbReference type="PANTHER" id="PTHR30330:SF3">
    <property type="entry name" value="TRANSCRIPTIONAL REGULATOR, LRP FAMILY"/>
    <property type="match status" value="1"/>
</dbReference>
<evidence type="ECO:0000313" key="10">
    <source>
        <dbReference type="Proteomes" id="UP000649151"/>
    </source>
</evidence>
<keyword evidence="6 8" id="KW-1133">Transmembrane helix</keyword>
<accession>A0ABR7IQX6</accession>
<dbReference type="InterPro" id="IPR001463">
    <property type="entry name" value="Na/Ala_symport"/>
</dbReference>
<dbReference type="RefSeq" id="WP_186996466.1">
    <property type="nucleotide sequence ID" value="NZ_JACOQK010000001.1"/>
</dbReference>
<feature type="transmembrane region" description="Helical" evidence="8">
    <location>
        <begin position="68"/>
        <end position="92"/>
    </location>
</feature>
<evidence type="ECO:0000256" key="5">
    <source>
        <dbReference type="ARBA" id="ARBA00022692"/>
    </source>
</evidence>
<name>A0ABR7IQX6_9CLOT</name>
<feature type="transmembrane region" description="Helical" evidence="8">
    <location>
        <begin position="351"/>
        <end position="374"/>
    </location>
</feature>
<protein>
    <submittedName>
        <fullName evidence="9">Sodium:alanine symporter family protein</fullName>
    </submittedName>
</protein>
<dbReference type="EMBL" id="JACOQK010000001">
    <property type="protein sequence ID" value="MBC5787561.1"/>
    <property type="molecule type" value="Genomic_DNA"/>
</dbReference>
<feature type="transmembrane region" description="Helical" evidence="8">
    <location>
        <begin position="244"/>
        <end position="264"/>
    </location>
</feature>
<dbReference type="PANTHER" id="PTHR30330">
    <property type="entry name" value="AGSS FAMILY TRANSPORTER, SODIUM-ALANINE"/>
    <property type="match status" value="1"/>
</dbReference>
<feature type="transmembrane region" description="Helical" evidence="8">
    <location>
        <begin position="308"/>
        <end position="331"/>
    </location>
</feature>
<evidence type="ECO:0000256" key="6">
    <source>
        <dbReference type="ARBA" id="ARBA00022989"/>
    </source>
</evidence>
<dbReference type="Pfam" id="PF01235">
    <property type="entry name" value="Na_Ala_symp"/>
    <property type="match status" value="1"/>
</dbReference>